<dbReference type="EMBL" id="PVUB01000001">
    <property type="protein sequence ID" value="PRZ27948.1"/>
    <property type="molecule type" value="Genomic_DNA"/>
</dbReference>
<reference evidence="1 4" key="3">
    <citation type="submission" date="2018-03" db="EMBL/GenBank/DDBJ databases">
        <title>Genomic Encyclopedia of Archaeal and Bacterial Type Strains, Phase II (KMG-II): from individual species to whole genera.</title>
        <authorList>
            <person name="Goeker M."/>
        </authorList>
    </citation>
    <scope>NUCLEOTIDE SEQUENCE [LARGE SCALE GENOMIC DNA]</scope>
    <source>
        <strain evidence="1 4">DSM 17797</strain>
    </source>
</reference>
<evidence type="ECO:0000313" key="4">
    <source>
        <dbReference type="Proteomes" id="UP000237771"/>
    </source>
</evidence>
<name>A0A1M5IGT3_9FLAO</name>
<gene>
    <name evidence="1" type="ORF">BC624_101233</name>
    <name evidence="2" type="ORF">SAMN05443373_101233</name>
</gene>
<dbReference type="Proteomes" id="UP000184384">
    <property type="component" value="Unassembled WGS sequence"/>
</dbReference>
<dbReference type="STRING" id="280093.SAMN05443373_101233"/>
<evidence type="ECO:0000313" key="3">
    <source>
        <dbReference type="Proteomes" id="UP000184384"/>
    </source>
</evidence>
<reference evidence="3" key="2">
    <citation type="submission" date="2016-11" db="EMBL/GenBank/DDBJ databases">
        <authorList>
            <person name="Varghese N."/>
            <person name="Submissions S."/>
        </authorList>
    </citation>
    <scope>NUCLEOTIDE SEQUENCE [LARGE SCALE GENOMIC DNA]</scope>
    <source>
        <strain evidence="3">DSM 19729</strain>
    </source>
</reference>
<evidence type="ECO:0000313" key="2">
    <source>
        <dbReference type="EMBL" id="SHG27160.1"/>
    </source>
</evidence>
<accession>A0A1M5IGT3</accession>
<dbReference type="AlphaFoldDB" id="A0A1M5IGT3"/>
<reference evidence="2" key="1">
    <citation type="submission" date="2016-11" db="EMBL/GenBank/DDBJ databases">
        <authorList>
            <person name="Jaros S."/>
            <person name="Januszkiewicz K."/>
            <person name="Wedrychowicz H."/>
        </authorList>
    </citation>
    <scope>NUCLEOTIDE SEQUENCE [LARGE SCALE GENOMIC DNA]</scope>
    <source>
        <strain evidence="2">DSM 19729</strain>
    </source>
</reference>
<dbReference type="Proteomes" id="UP000237771">
    <property type="component" value="Unassembled WGS sequence"/>
</dbReference>
<organism evidence="2 3">
    <name type="scientific">Flavobacterium granuli</name>
    <dbReference type="NCBI Taxonomy" id="280093"/>
    <lineage>
        <taxon>Bacteria</taxon>
        <taxon>Pseudomonadati</taxon>
        <taxon>Bacteroidota</taxon>
        <taxon>Flavobacteriia</taxon>
        <taxon>Flavobacteriales</taxon>
        <taxon>Flavobacteriaceae</taxon>
        <taxon>Flavobacterium</taxon>
    </lineage>
</organism>
<proteinExistence type="predicted"/>
<dbReference type="EMBL" id="FQWO01000001">
    <property type="protein sequence ID" value="SHG27160.1"/>
    <property type="molecule type" value="Genomic_DNA"/>
</dbReference>
<protein>
    <submittedName>
        <fullName evidence="2">Uncharacterized protein</fullName>
    </submittedName>
</protein>
<keyword evidence="4" id="KW-1185">Reference proteome</keyword>
<sequence length="37" mass="4275">MNMLNNNCNPKKNGHAIAAFKKQKKRYRSNKSKKGLL</sequence>
<evidence type="ECO:0000313" key="1">
    <source>
        <dbReference type="EMBL" id="PRZ27948.1"/>
    </source>
</evidence>